<organism evidence="2 3">
    <name type="scientific">Brevibacterium marinum</name>
    <dbReference type="NCBI Taxonomy" id="418643"/>
    <lineage>
        <taxon>Bacteria</taxon>
        <taxon>Bacillati</taxon>
        <taxon>Actinomycetota</taxon>
        <taxon>Actinomycetes</taxon>
        <taxon>Micrococcales</taxon>
        <taxon>Brevibacteriaceae</taxon>
        <taxon>Brevibacterium</taxon>
    </lineage>
</organism>
<keyword evidence="3" id="KW-1185">Reference proteome</keyword>
<name>A0A846S2U9_9MICO</name>
<dbReference type="EMBL" id="JAATJN010000001">
    <property type="protein sequence ID" value="NJC56471.1"/>
    <property type="molecule type" value="Genomic_DNA"/>
</dbReference>
<dbReference type="RefSeq" id="WP_167950342.1">
    <property type="nucleotide sequence ID" value="NZ_BAAAPQ010000013.1"/>
</dbReference>
<evidence type="ECO:0000313" key="3">
    <source>
        <dbReference type="Proteomes" id="UP000576792"/>
    </source>
</evidence>
<gene>
    <name evidence="2" type="ORF">BKA07_001506</name>
</gene>
<evidence type="ECO:0000313" key="2">
    <source>
        <dbReference type="EMBL" id="NJC56471.1"/>
    </source>
</evidence>
<dbReference type="AlphaFoldDB" id="A0A846S2U9"/>
<accession>A0A846S2U9</accession>
<comment type="caution">
    <text evidence="2">The sequence shown here is derived from an EMBL/GenBank/DDBJ whole genome shotgun (WGS) entry which is preliminary data.</text>
</comment>
<evidence type="ECO:0000256" key="1">
    <source>
        <dbReference type="SAM" id="MobiDB-lite"/>
    </source>
</evidence>
<sequence length="351" mass="36047">MKQETMTSRPRGGAAVKGSLLAAALVMTTTTSPFVGEAEARSADGTGGGKCSVKELPVPNGATTSWVRAGSYDGKHLVGYATVDGEELPGIWHDGEFEQIEVDLRSVSVAAVNNDGSVAGFGFEHGESNRTSFIYEDGEMTELGEPAGADATVTDLNDHGDAVGYAVETGSSAPGLRWSAETPQTAEELPPAGGDGSARAIGNDGTVVGNVGVPDEGTDAYVWHPDDSHGKLPKIDDRPLSAAEDVSGPYAVGFSDVDIDNGSQVLWNLEEKTVEELPANLKSAQAVTSSGHVAARTNEGKVALVRDGDVTVLPTLGGDSATAYTLSEQDVAAGQSDDEAGTGHAVVWTGC</sequence>
<dbReference type="Proteomes" id="UP000576792">
    <property type="component" value="Unassembled WGS sequence"/>
</dbReference>
<protein>
    <submittedName>
        <fullName evidence="2">Putative membrane protein</fullName>
    </submittedName>
</protein>
<proteinExistence type="predicted"/>
<feature type="region of interest" description="Disordered" evidence="1">
    <location>
        <begin position="172"/>
        <end position="195"/>
    </location>
</feature>
<reference evidence="2 3" key="1">
    <citation type="submission" date="2020-03" db="EMBL/GenBank/DDBJ databases">
        <title>Sequencing the genomes of 1000 actinobacteria strains.</title>
        <authorList>
            <person name="Klenk H.-P."/>
        </authorList>
    </citation>
    <scope>NUCLEOTIDE SEQUENCE [LARGE SCALE GENOMIC DNA]</scope>
    <source>
        <strain evidence="2 3">DSM 18964</strain>
    </source>
</reference>